<protein>
    <submittedName>
        <fullName evidence="2">NAD(P)/FAD-dependent oxidoreductase</fullName>
    </submittedName>
</protein>
<feature type="domain" description="FAD-binding" evidence="1">
    <location>
        <begin position="3"/>
        <end position="309"/>
    </location>
</feature>
<evidence type="ECO:0000313" key="3">
    <source>
        <dbReference type="Proteomes" id="UP000283523"/>
    </source>
</evidence>
<dbReference type="SUPFAM" id="SSF51905">
    <property type="entry name" value="FAD/NAD(P)-binding domain"/>
    <property type="match status" value="1"/>
</dbReference>
<evidence type="ECO:0000259" key="1">
    <source>
        <dbReference type="Pfam" id="PF01494"/>
    </source>
</evidence>
<evidence type="ECO:0000313" key="2">
    <source>
        <dbReference type="EMBL" id="RIV18407.1"/>
    </source>
</evidence>
<dbReference type="Pfam" id="PF01494">
    <property type="entry name" value="FAD_binding_3"/>
    <property type="match status" value="1"/>
</dbReference>
<name>A0A418LYI1_9BACT</name>
<dbReference type="PANTHER" id="PTHR42685:SF19">
    <property type="entry name" value="POSSIBLE OXIDOREDUCTASE"/>
    <property type="match status" value="1"/>
</dbReference>
<dbReference type="OrthoDB" id="1142316at2"/>
<sequence length="373" mass="41392">MQDVIIAGGGLAGLVSALELAQAGRRVTLIERKAYPFHRVCGEYVSNEVKPYLQSLGVDLRALGAASIDQFWLSAPSGRSLRTPLDLGGFGVSRYTLDYELFKLAEEAGVHFMLGKTVDDIVFTEETFIVTLNDGQTLTSRLVIGAFGKRSKLDKTLNRAFMSQPSPYIGVKYHIRTDFPTDLIALHNFPDGYCGMSAIEDAKYCLCYLTTRDNLRRFGNIPDMETAILHQNPHLKSVWENADFLYEKPEVINEVSFAPKQAIENHVLMAGDSAGLITPLCGNGMAMAIHGAKLVSSLSNLFLTGQLSRPVLEKQYQLAWSQRFARRLWVGRTVQRLFGDKWLSEAAVSVFGAFKPALTSVMRQTHGEMVPVY</sequence>
<gene>
    <name evidence="2" type="ORF">DYU11_27915</name>
</gene>
<dbReference type="Proteomes" id="UP000283523">
    <property type="component" value="Unassembled WGS sequence"/>
</dbReference>
<comment type="caution">
    <text evidence="2">The sequence shown here is derived from an EMBL/GenBank/DDBJ whole genome shotgun (WGS) entry which is preliminary data.</text>
</comment>
<dbReference type="EMBL" id="QXED01000011">
    <property type="protein sequence ID" value="RIV18407.1"/>
    <property type="molecule type" value="Genomic_DNA"/>
</dbReference>
<dbReference type="PRINTS" id="PR00420">
    <property type="entry name" value="RNGMNOXGNASE"/>
</dbReference>
<accession>A0A418LYI1</accession>
<keyword evidence="3" id="KW-1185">Reference proteome</keyword>
<dbReference type="AlphaFoldDB" id="A0A418LYI1"/>
<organism evidence="2 3">
    <name type="scientific">Fibrisoma montanum</name>
    <dbReference type="NCBI Taxonomy" id="2305895"/>
    <lineage>
        <taxon>Bacteria</taxon>
        <taxon>Pseudomonadati</taxon>
        <taxon>Bacteroidota</taxon>
        <taxon>Cytophagia</taxon>
        <taxon>Cytophagales</taxon>
        <taxon>Spirosomataceae</taxon>
        <taxon>Fibrisoma</taxon>
    </lineage>
</organism>
<dbReference type="GO" id="GO:0071949">
    <property type="term" value="F:FAD binding"/>
    <property type="evidence" value="ECO:0007669"/>
    <property type="project" value="InterPro"/>
</dbReference>
<dbReference type="InterPro" id="IPR002938">
    <property type="entry name" value="FAD-bd"/>
</dbReference>
<reference evidence="2 3" key="1">
    <citation type="submission" date="2018-08" db="EMBL/GenBank/DDBJ databases">
        <title>Fibrisoma montanum sp. nov., isolated from Danxia mountain soil.</title>
        <authorList>
            <person name="Huang Y."/>
        </authorList>
    </citation>
    <scope>NUCLEOTIDE SEQUENCE [LARGE SCALE GENOMIC DNA]</scope>
    <source>
        <strain evidence="2 3">HYT19</strain>
    </source>
</reference>
<proteinExistence type="predicted"/>
<dbReference type="Gene3D" id="3.50.50.60">
    <property type="entry name" value="FAD/NAD(P)-binding domain"/>
    <property type="match status" value="1"/>
</dbReference>
<dbReference type="InterPro" id="IPR050407">
    <property type="entry name" value="Geranylgeranyl_reductase"/>
</dbReference>
<dbReference type="InterPro" id="IPR036188">
    <property type="entry name" value="FAD/NAD-bd_sf"/>
</dbReference>
<dbReference type="PANTHER" id="PTHR42685">
    <property type="entry name" value="GERANYLGERANYL DIPHOSPHATE REDUCTASE"/>
    <property type="match status" value="1"/>
</dbReference>